<dbReference type="Pfam" id="PF02579">
    <property type="entry name" value="Nitro_FeMo-Co"/>
    <property type="match status" value="1"/>
</dbReference>
<accession>A0A218P994</accession>
<dbReference type="OrthoDB" id="84967at2157"/>
<proteinExistence type="predicted"/>
<dbReference type="Proteomes" id="UP000197418">
    <property type="component" value="Chromosome"/>
</dbReference>
<dbReference type="InterPro" id="IPR051840">
    <property type="entry name" value="NifX/NifY_domain"/>
</dbReference>
<dbReference type="RefSeq" id="WP_088854603.1">
    <property type="nucleotide sequence ID" value="NZ_CP015102.1"/>
</dbReference>
<reference evidence="2 3" key="1">
    <citation type="submission" date="2016-04" db="EMBL/GenBank/DDBJ databases">
        <title>Complete genome sequence of Thermococcus pacificus type strain P4.</title>
        <authorList>
            <person name="Oger P.M."/>
        </authorList>
    </citation>
    <scope>NUCLEOTIDE SEQUENCE [LARGE SCALE GENOMIC DNA]</scope>
    <source>
        <strain evidence="2 3">P-4</strain>
    </source>
</reference>
<dbReference type="PANTHER" id="PTHR33937:SF5">
    <property type="entry name" value="IRON-MOLYBDENUM COFACTOR-BINDING PROTEIN"/>
    <property type="match status" value="1"/>
</dbReference>
<dbReference type="EMBL" id="CP015102">
    <property type="protein sequence ID" value="ASJ07356.1"/>
    <property type="molecule type" value="Genomic_DNA"/>
</dbReference>
<dbReference type="PANTHER" id="PTHR33937">
    <property type="entry name" value="IRON-MOLYBDENUM PROTEIN-RELATED-RELATED"/>
    <property type="match status" value="1"/>
</dbReference>
<dbReference type="KEGG" id="tpaf:A3L08_08485"/>
<dbReference type="InterPro" id="IPR003731">
    <property type="entry name" value="Di-Nase_FeMo-co_biosynth"/>
</dbReference>
<organism evidence="2 3">
    <name type="scientific">Thermococcus pacificus</name>
    <dbReference type="NCBI Taxonomy" id="71998"/>
    <lineage>
        <taxon>Archaea</taxon>
        <taxon>Methanobacteriati</taxon>
        <taxon>Methanobacteriota</taxon>
        <taxon>Thermococci</taxon>
        <taxon>Thermococcales</taxon>
        <taxon>Thermococcaceae</taxon>
        <taxon>Thermococcus</taxon>
    </lineage>
</organism>
<sequence>MRCLKVAFGMEDDEHLIDAHYGDSEFFAIYEVCEDGSVKLLEKRPNKAKDFEEEHDEGHGNPRKFKAVVSQLLDVDVLAAFRMGPNFLRIRDKTNKVAFFTRTRDLKLALQRIVENFDELWEQVQEKKRAIEKPIVEE</sequence>
<dbReference type="Gene3D" id="3.30.420.130">
    <property type="entry name" value="Dinitrogenase iron-molybdenum cofactor biosynthesis domain"/>
    <property type="match status" value="1"/>
</dbReference>
<feature type="domain" description="Dinitrogenase iron-molybdenum cofactor biosynthesis" evidence="1">
    <location>
        <begin position="13"/>
        <end position="113"/>
    </location>
</feature>
<dbReference type="AlphaFoldDB" id="A0A218P994"/>
<protein>
    <submittedName>
        <fullName evidence="2">Dinitrogenase iron-molybdenum cofactor</fullName>
    </submittedName>
</protein>
<dbReference type="GeneID" id="33316303"/>
<gene>
    <name evidence="2" type="ORF">A3L08_08485</name>
</gene>
<evidence type="ECO:0000259" key="1">
    <source>
        <dbReference type="Pfam" id="PF02579"/>
    </source>
</evidence>
<keyword evidence="3" id="KW-1185">Reference proteome</keyword>
<dbReference type="InterPro" id="IPR036105">
    <property type="entry name" value="DiNase_FeMo-co_biosyn_sf"/>
</dbReference>
<evidence type="ECO:0000313" key="2">
    <source>
        <dbReference type="EMBL" id="ASJ07356.1"/>
    </source>
</evidence>
<dbReference type="SUPFAM" id="SSF53146">
    <property type="entry name" value="Nitrogenase accessory factor-like"/>
    <property type="match status" value="1"/>
</dbReference>
<evidence type="ECO:0000313" key="3">
    <source>
        <dbReference type="Proteomes" id="UP000197418"/>
    </source>
</evidence>
<name>A0A218P994_9EURY</name>